<dbReference type="InterPro" id="IPR007627">
    <property type="entry name" value="RNA_pol_sigma70_r2"/>
</dbReference>
<dbReference type="KEGG" id="gms:SOIL9_18980"/>
<keyword evidence="4" id="KW-0804">Transcription</keyword>
<name>A0A6P2D5R9_9BACT</name>
<dbReference type="InterPro" id="IPR014284">
    <property type="entry name" value="RNA_pol_sigma-70_dom"/>
</dbReference>
<dbReference type="SUPFAM" id="SSF88946">
    <property type="entry name" value="Sigma2 domain of RNA polymerase sigma factors"/>
    <property type="match status" value="1"/>
</dbReference>
<dbReference type="InterPro" id="IPR039425">
    <property type="entry name" value="RNA_pol_sigma-70-like"/>
</dbReference>
<dbReference type="InterPro" id="IPR013325">
    <property type="entry name" value="RNA_pol_sigma_r2"/>
</dbReference>
<dbReference type="InterPro" id="IPR036388">
    <property type="entry name" value="WH-like_DNA-bd_sf"/>
</dbReference>
<dbReference type="Pfam" id="PF04542">
    <property type="entry name" value="Sigma70_r2"/>
    <property type="match status" value="1"/>
</dbReference>
<dbReference type="RefSeq" id="WP_162670181.1">
    <property type="nucleotide sequence ID" value="NZ_LR593886.1"/>
</dbReference>
<evidence type="ECO:0000313" key="9">
    <source>
        <dbReference type="Proteomes" id="UP000464178"/>
    </source>
</evidence>
<organism evidence="8 9">
    <name type="scientific">Gemmata massiliana</name>
    <dbReference type="NCBI Taxonomy" id="1210884"/>
    <lineage>
        <taxon>Bacteria</taxon>
        <taxon>Pseudomonadati</taxon>
        <taxon>Planctomycetota</taxon>
        <taxon>Planctomycetia</taxon>
        <taxon>Gemmatales</taxon>
        <taxon>Gemmataceae</taxon>
        <taxon>Gemmata</taxon>
    </lineage>
</organism>
<evidence type="ECO:0000259" key="6">
    <source>
        <dbReference type="Pfam" id="PF04542"/>
    </source>
</evidence>
<proteinExistence type="inferred from homology"/>
<feature type="compositionally biased region" description="Polar residues" evidence="5">
    <location>
        <begin position="291"/>
        <end position="301"/>
    </location>
</feature>
<dbReference type="GO" id="GO:0003677">
    <property type="term" value="F:DNA binding"/>
    <property type="evidence" value="ECO:0007669"/>
    <property type="project" value="InterPro"/>
</dbReference>
<evidence type="ECO:0000259" key="7">
    <source>
        <dbReference type="Pfam" id="PF08281"/>
    </source>
</evidence>
<evidence type="ECO:0000256" key="5">
    <source>
        <dbReference type="SAM" id="MobiDB-lite"/>
    </source>
</evidence>
<dbReference type="Proteomes" id="UP000464178">
    <property type="component" value="Chromosome"/>
</dbReference>
<dbReference type="EMBL" id="LR593886">
    <property type="protein sequence ID" value="VTR95816.1"/>
    <property type="molecule type" value="Genomic_DNA"/>
</dbReference>
<feature type="region of interest" description="Disordered" evidence="5">
    <location>
        <begin position="286"/>
        <end position="314"/>
    </location>
</feature>
<dbReference type="Pfam" id="PF08281">
    <property type="entry name" value="Sigma70_r4_2"/>
    <property type="match status" value="1"/>
</dbReference>
<dbReference type="InterPro" id="IPR013324">
    <property type="entry name" value="RNA_pol_sigma_r3/r4-like"/>
</dbReference>
<feature type="domain" description="RNA polymerase sigma-70 region 2" evidence="6">
    <location>
        <begin position="47"/>
        <end position="114"/>
    </location>
</feature>
<evidence type="ECO:0008006" key="10">
    <source>
        <dbReference type="Google" id="ProtNLM"/>
    </source>
</evidence>
<dbReference type="PANTHER" id="PTHR43133">
    <property type="entry name" value="RNA POLYMERASE ECF-TYPE SIGMA FACTO"/>
    <property type="match status" value="1"/>
</dbReference>
<dbReference type="PANTHER" id="PTHR43133:SF51">
    <property type="entry name" value="RNA POLYMERASE SIGMA FACTOR"/>
    <property type="match status" value="1"/>
</dbReference>
<keyword evidence="2" id="KW-0805">Transcription regulation</keyword>
<keyword evidence="3" id="KW-0731">Sigma factor</keyword>
<reference evidence="8 9" key="1">
    <citation type="submission" date="2019-05" db="EMBL/GenBank/DDBJ databases">
        <authorList>
            <consortium name="Science for Life Laboratories"/>
        </authorList>
    </citation>
    <scope>NUCLEOTIDE SEQUENCE [LARGE SCALE GENOMIC DNA]</scope>
    <source>
        <strain evidence="8">Soil9</strain>
    </source>
</reference>
<evidence type="ECO:0000256" key="4">
    <source>
        <dbReference type="ARBA" id="ARBA00023163"/>
    </source>
</evidence>
<dbReference type="GO" id="GO:0006352">
    <property type="term" value="P:DNA-templated transcription initiation"/>
    <property type="evidence" value="ECO:0007669"/>
    <property type="project" value="InterPro"/>
</dbReference>
<dbReference type="Gene3D" id="1.10.10.10">
    <property type="entry name" value="Winged helix-like DNA-binding domain superfamily/Winged helix DNA-binding domain"/>
    <property type="match status" value="1"/>
</dbReference>
<evidence type="ECO:0000256" key="1">
    <source>
        <dbReference type="ARBA" id="ARBA00010641"/>
    </source>
</evidence>
<dbReference type="AlphaFoldDB" id="A0A6P2D5R9"/>
<dbReference type="SUPFAM" id="SSF88659">
    <property type="entry name" value="Sigma3 and sigma4 domains of RNA polymerase sigma factors"/>
    <property type="match status" value="1"/>
</dbReference>
<evidence type="ECO:0000256" key="3">
    <source>
        <dbReference type="ARBA" id="ARBA00023082"/>
    </source>
</evidence>
<accession>A0A6P2D5R9</accession>
<protein>
    <recommendedName>
        <fullName evidence="10">ECF RNA polymerase sigma factor SigE</fullName>
    </recommendedName>
</protein>
<gene>
    <name evidence="8" type="ORF">SOIL9_18980</name>
</gene>
<dbReference type="InterPro" id="IPR013249">
    <property type="entry name" value="RNA_pol_sigma70_r4_t2"/>
</dbReference>
<feature type="domain" description="RNA polymerase sigma factor 70 region 4 type 2" evidence="7">
    <location>
        <begin position="145"/>
        <end position="192"/>
    </location>
</feature>
<dbReference type="NCBIfam" id="TIGR02937">
    <property type="entry name" value="sigma70-ECF"/>
    <property type="match status" value="1"/>
</dbReference>
<evidence type="ECO:0000256" key="2">
    <source>
        <dbReference type="ARBA" id="ARBA00023015"/>
    </source>
</evidence>
<comment type="similarity">
    <text evidence="1">Belongs to the sigma-70 factor family. ECF subfamily.</text>
</comment>
<dbReference type="Gene3D" id="1.10.1740.10">
    <property type="match status" value="1"/>
</dbReference>
<keyword evidence="9" id="KW-1185">Reference proteome</keyword>
<dbReference type="GO" id="GO:0016987">
    <property type="term" value="F:sigma factor activity"/>
    <property type="evidence" value="ECO:0007669"/>
    <property type="project" value="UniProtKB-KW"/>
</dbReference>
<sequence length="454" mass="48735">MTATRSLSASLHQLGRTLHADELAHLPDAELVARFVESRDEVAFAALVRRYGFMVFGVCRRVLRHEQDAEDAFQATFLVFARDAGTLQRAGAVGNWLYGVAHNVARKARGSRTRRDAKEYAAAALHPSVAPPVPVDDLKDVLDGELGALPDKYRAPIVLCDLLGLTTQQAAVEVGCPPKTLGTRLSRARALLARRLTRRGVALTAGTLPSALAPHATGAVPVRLLDRAVTTATRSATVPPSVAALTTGVSTVMAYKSLKFALLACGLVVIGGLVAPPVIQHLHAAHAPKKTSASVTGTSTQKQDEAAPPKPPANAHKELHQFFMRLIHGEFFAAATEEKKGDKPETLSGAWGKKDGELRVTFEKAELKISPHGKDDLILILCEYTVKDGLVKAKITGFEGKAEAKKAIAEKLPVGTEFTFKWIAKNGTATIDEVKGEKVEILASHLEGEFEEKK</sequence>
<evidence type="ECO:0000313" key="8">
    <source>
        <dbReference type="EMBL" id="VTR95816.1"/>
    </source>
</evidence>